<dbReference type="SUPFAM" id="SSF52047">
    <property type="entry name" value="RNI-like"/>
    <property type="match status" value="1"/>
</dbReference>
<dbReference type="OrthoDB" id="612216at2759"/>
<organism evidence="3 4">
    <name type="scientific">Aquilegia coerulea</name>
    <name type="common">Rocky mountain columbine</name>
    <dbReference type="NCBI Taxonomy" id="218851"/>
    <lineage>
        <taxon>Eukaryota</taxon>
        <taxon>Viridiplantae</taxon>
        <taxon>Streptophyta</taxon>
        <taxon>Embryophyta</taxon>
        <taxon>Tracheophyta</taxon>
        <taxon>Spermatophyta</taxon>
        <taxon>Magnoliopsida</taxon>
        <taxon>Ranunculales</taxon>
        <taxon>Ranunculaceae</taxon>
        <taxon>Thalictroideae</taxon>
        <taxon>Aquilegia</taxon>
    </lineage>
</organism>
<sequence>MDASTLTGKSKSRREGKKNKAKEEVEDRISRLPESILHHILSFLPTHYAVGTSLLSKRWKYLWTGISKLDFNGKLIGSNIAFINFVERVFFGHDATTALNKFRFSCDEPIDECHIKAWISAALRRKVQKINLDLTSKLLVVFPASLFSCETLTALKLTALFSVLQLPVSICFPSIKLLHLKFIDISCEESVQQVSLSCPVLEEVMLMDCSWENIKVIDIFAPKLERMAIDDKDNDWSTNCKIKIYAESLVTMVVTSCLACEISLHNISSVNEATINIQSENDISYRLTKLLQGISNVKHLHLPYLTINKLSSTKDLLALSNLKSLTVTTSTFVNGKLLTELFCSLPKVESLIFTNGLDRYSHEGYDWTPEAFQSFLSHLKSFEISNFYGNETELSLVEFLLKNAIALEKITIVSSSALSADPITQLEITTRLLCAPRGPMGTIIEYPLRP</sequence>
<dbReference type="InterPro" id="IPR053781">
    <property type="entry name" value="F-box_AtFBL13-like"/>
</dbReference>
<evidence type="ECO:0000256" key="1">
    <source>
        <dbReference type="SAM" id="MobiDB-lite"/>
    </source>
</evidence>
<gene>
    <name evidence="3" type="ORF">AQUCO_00600037v1</name>
</gene>
<dbReference type="InParanoid" id="A0A2G5EMN4"/>
<accession>A0A2G5EMN4</accession>
<dbReference type="Proteomes" id="UP000230069">
    <property type="component" value="Unassembled WGS sequence"/>
</dbReference>
<proteinExistence type="predicted"/>
<dbReference type="CDD" id="cd22160">
    <property type="entry name" value="F-box_AtFBL13-like"/>
    <property type="match status" value="1"/>
</dbReference>
<feature type="region of interest" description="Disordered" evidence="1">
    <location>
        <begin position="1"/>
        <end position="26"/>
    </location>
</feature>
<name>A0A2G5EMN4_AQUCA</name>
<dbReference type="InterPro" id="IPR050232">
    <property type="entry name" value="FBL13/AtMIF1-like"/>
</dbReference>
<keyword evidence="4" id="KW-1185">Reference proteome</keyword>
<evidence type="ECO:0000313" key="4">
    <source>
        <dbReference type="Proteomes" id="UP000230069"/>
    </source>
</evidence>
<dbReference type="PANTHER" id="PTHR31900:SF30">
    <property type="entry name" value="SUPERFAMILY PROTEIN, PUTATIVE-RELATED"/>
    <property type="match status" value="1"/>
</dbReference>
<feature type="domain" description="F-box" evidence="2">
    <location>
        <begin position="26"/>
        <end position="62"/>
    </location>
</feature>
<dbReference type="Pfam" id="PF08387">
    <property type="entry name" value="FBD"/>
    <property type="match status" value="1"/>
</dbReference>
<dbReference type="AlphaFoldDB" id="A0A2G5EMN4"/>
<evidence type="ECO:0000259" key="2">
    <source>
        <dbReference type="PROSITE" id="PS50181"/>
    </source>
</evidence>
<evidence type="ECO:0000313" key="3">
    <source>
        <dbReference type="EMBL" id="PIA57035.1"/>
    </source>
</evidence>
<dbReference type="SMART" id="SM00579">
    <property type="entry name" value="FBD"/>
    <property type="match status" value="1"/>
</dbReference>
<dbReference type="STRING" id="218851.A0A2G5EMN4"/>
<dbReference type="InterPro" id="IPR006566">
    <property type="entry name" value="FBD"/>
</dbReference>
<protein>
    <recommendedName>
        <fullName evidence="2">F-box domain-containing protein</fullName>
    </recommendedName>
</protein>
<dbReference type="PROSITE" id="PS50181">
    <property type="entry name" value="FBOX"/>
    <property type="match status" value="1"/>
</dbReference>
<dbReference type="Gene3D" id="1.20.1280.50">
    <property type="match status" value="1"/>
</dbReference>
<reference evidence="3 4" key="1">
    <citation type="submission" date="2017-09" db="EMBL/GenBank/DDBJ databases">
        <title>WGS assembly of Aquilegia coerulea Goldsmith.</title>
        <authorList>
            <person name="Hodges S."/>
            <person name="Kramer E."/>
            <person name="Nordborg M."/>
            <person name="Tomkins J."/>
            <person name="Borevitz J."/>
            <person name="Derieg N."/>
            <person name="Yan J."/>
            <person name="Mihaltcheva S."/>
            <person name="Hayes R.D."/>
            <person name="Rokhsar D."/>
        </authorList>
    </citation>
    <scope>NUCLEOTIDE SEQUENCE [LARGE SCALE GENOMIC DNA]</scope>
    <source>
        <strain evidence="4">cv. Goldsmith</strain>
    </source>
</reference>
<dbReference type="Gene3D" id="3.80.10.10">
    <property type="entry name" value="Ribonuclease Inhibitor"/>
    <property type="match status" value="1"/>
</dbReference>
<dbReference type="InterPro" id="IPR032675">
    <property type="entry name" value="LRR_dom_sf"/>
</dbReference>
<dbReference type="Pfam" id="PF00646">
    <property type="entry name" value="F-box"/>
    <property type="match status" value="1"/>
</dbReference>
<feature type="compositionally biased region" description="Basic residues" evidence="1">
    <location>
        <begin position="10"/>
        <end position="20"/>
    </location>
</feature>
<dbReference type="SUPFAM" id="SSF81383">
    <property type="entry name" value="F-box domain"/>
    <property type="match status" value="1"/>
</dbReference>
<dbReference type="InterPro" id="IPR001810">
    <property type="entry name" value="F-box_dom"/>
</dbReference>
<dbReference type="EMBL" id="KZ305023">
    <property type="protein sequence ID" value="PIA57035.1"/>
    <property type="molecule type" value="Genomic_DNA"/>
</dbReference>
<dbReference type="PANTHER" id="PTHR31900">
    <property type="entry name" value="F-BOX/RNI SUPERFAMILY PROTEIN-RELATED"/>
    <property type="match status" value="1"/>
</dbReference>
<dbReference type="InterPro" id="IPR036047">
    <property type="entry name" value="F-box-like_dom_sf"/>
</dbReference>
<dbReference type="FunCoup" id="A0A2G5EMN4">
    <property type="interactions" value="1339"/>
</dbReference>